<comment type="caution">
    <text evidence="1">The sequence shown here is derived from an EMBL/GenBank/DDBJ whole genome shotgun (WGS) entry which is preliminary data.</text>
</comment>
<sequence length="100" mass="10973">RTVLKLCQMTNAVFSNKNTMAPMGSFGSSESFHQMTGKLPSVATHDWLAPRQRPLLICTERCYQHQPSAAAASDVSQADEADSTESLGFLPKDLMSLKVR</sequence>
<protein>
    <submittedName>
        <fullName evidence="1">Uncharacterized protein</fullName>
    </submittedName>
</protein>
<evidence type="ECO:0000313" key="2">
    <source>
        <dbReference type="Proteomes" id="UP001556098"/>
    </source>
</evidence>
<proteinExistence type="predicted"/>
<organism evidence="1 2">
    <name type="scientific">Sulfitobacter sediminis</name>
    <dbReference type="NCBI Taxonomy" id="3234186"/>
    <lineage>
        <taxon>Bacteria</taxon>
        <taxon>Pseudomonadati</taxon>
        <taxon>Pseudomonadota</taxon>
        <taxon>Alphaproteobacteria</taxon>
        <taxon>Rhodobacterales</taxon>
        <taxon>Roseobacteraceae</taxon>
        <taxon>Sulfitobacter</taxon>
    </lineage>
</organism>
<feature type="non-terminal residue" evidence="1">
    <location>
        <position position="1"/>
    </location>
</feature>
<dbReference type="EMBL" id="JBFNXX010000021">
    <property type="protein sequence ID" value="MEW9921814.1"/>
    <property type="molecule type" value="Genomic_DNA"/>
</dbReference>
<dbReference type="Proteomes" id="UP001556098">
    <property type="component" value="Unassembled WGS sequence"/>
</dbReference>
<dbReference type="RefSeq" id="WP_367879512.1">
    <property type="nucleotide sequence ID" value="NZ_JBFNXX010000021.1"/>
</dbReference>
<reference evidence="1 2" key="1">
    <citation type="submission" date="2024-07" db="EMBL/GenBank/DDBJ databases">
        <title>Marimonas sp.nov., isolated from tidal-flat sediment.</title>
        <authorList>
            <person name="Jayan J.N."/>
            <person name="Lee S.S."/>
        </authorList>
    </citation>
    <scope>NUCLEOTIDE SEQUENCE [LARGE SCALE GENOMIC DNA]</scope>
    <source>
        <strain evidence="1 2">MJW-29</strain>
    </source>
</reference>
<gene>
    <name evidence="1" type="ORF">AB2B41_19580</name>
</gene>
<evidence type="ECO:0000313" key="1">
    <source>
        <dbReference type="EMBL" id="MEW9921814.1"/>
    </source>
</evidence>
<accession>A0ABV3RS81</accession>
<keyword evidence="2" id="KW-1185">Reference proteome</keyword>
<name>A0ABV3RS81_9RHOB</name>